<sequence length="159" mass="18154">MVNKAKSLSNNSRKGIMLIILGIVLLFWLEYNSRFIDPEKIVWNIDKYLIEKLVNTALSILSVLLIYLGIKVIVNKSDSIKQLDSNIEVKKYISSKIDSNDITPNKNIYLNEDLKHFGVGWITNDIGRISVIKNEDLRLLGHGILKNDMGRISAIKMRI</sequence>
<organism evidence="2 3">
    <name type="scientific">Candidatus Defluviibacterium haderslevense</name>
    <dbReference type="NCBI Taxonomy" id="2981993"/>
    <lineage>
        <taxon>Bacteria</taxon>
        <taxon>Pseudomonadati</taxon>
        <taxon>Bacteroidota</taxon>
        <taxon>Saprospiria</taxon>
        <taxon>Saprospirales</taxon>
        <taxon>Saprospiraceae</taxon>
        <taxon>Candidatus Defluviibacterium</taxon>
    </lineage>
</organism>
<dbReference type="Proteomes" id="UP000808349">
    <property type="component" value="Unassembled WGS sequence"/>
</dbReference>
<evidence type="ECO:0000256" key="1">
    <source>
        <dbReference type="SAM" id="Phobius"/>
    </source>
</evidence>
<reference evidence="2 3" key="1">
    <citation type="submission" date="2020-10" db="EMBL/GenBank/DDBJ databases">
        <title>Connecting structure to function with the recovery of over 1000 high-quality activated sludge metagenome-assembled genomes encoding full-length rRNA genes using long-read sequencing.</title>
        <authorList>
            <person name="Singleton C.M."/>
            <person name="Petriglieri F."/>
            <person name="Kristensen J.M."/>
            <person name="Kirkegaard R.H."/>
            <person name="Michaelsen T.Y."/>
            <person name="Andersen M.H."/>
            <person name="Karst S.M."/>
            <person name="Dueholm M.S."/>
            <person name="Nielsen P.H."/>
            <person name="Albertsen M."/>
        </authorList>
    </citation>
    <scope>NUCLEOTIDE SEQUENCE [LARGE SCALE GENOMIC DNA]</scope>
    <source>
        <strain evidence="2">Ribe_18-Q3-R11-54_BAT3C.373</strain>
    </source>
</reference>
<keyword evidence="1" id="KW-0472">Membrane</keyword>
<evidence type="ECO:0000313" key="2">
    <source>
        <dbReference type="EMBL" id="MBK9718264.1"/>
    </source>
</evidence>
<protein>
    <submittedName>
        <fullName evidence="2">Uncharacterized protein</fullName>
    </submittedName>
</protein>
<accession>A0A9D7SBQ0</accession>
<comment type="caution">
    <text evidence="2">The sequence shown here is derived from an EMBL/GenBank/DDBJ whole genome shotgun (WGS) entry which is preliminary data.</text>
</comment>
<evidence type="ECO:0000313" key="3">
    <source>
        <dbReference type="Proteomes" id="UP000808349"/>
    </source>
</evidence>
<name>A0A9D7SBQ0_9BACT</name>
<keyword evidence="1" id="KW-0812">Transmembrane</keyword>
<dbReference type="EMBL" id="JADKFW010000009">
    <property type="protein sequence ID" value="MBK9718264.1"/>
    <property type="molecule type" value="Genomic_DNA"/>
</dbReference>
<feature type="transmembrane region" description="Helical" evidence="1">
    <location>
        <begin position="53"/>
        <end position="74"/>
    </location>
</feature>
<dbReference type="AlphaFoldDB" id="A0A9D7SBQ0"/>
<gene>
    <name evidence="2" type="ORF">IPO85_12290</name>
</gene>
<proteinExistence type="predicted"/>
<keyword evidence="1" id="KW-1133">Transmembrane helix</keyword>
<feature type="transmembrane region" description="Helical" evidence="1">
    <location>
        <begin position="15"/>
        <end position="33"/>
    </location>
</feature>